<dbReference type="Proteomes" id="UP000199029">
    <property type="component" value="Unassembled WGS sequence"/>
</dbReference>
<evidence type="ECO:0000313" key="2">
    <source>
        <dbReference type="EMBL" id="SFQ82744.1"/>
    </source>
</evidence>
<evidence type="ECO:0000313" key="3">
    <source>
        <dbReference type="Proteomes" id="UP000199029"/>
    </source>
</evidence>
<reference evidence="3" key="1">
    <citation type="submission" date="2016-10" db="EMBL/GenBank/DDBJ databases">
        <authorList>
            <person name="Varghese N."/>
            <person name="Submissions S."/>
        </authorList>
    </citation>
    <scope>NUCLEOTIDE SEQUENCE [LARGE SCALE GENOMIC DNA]</scope>
    <source>
        <strain evidence="3">OR362-8,ATCC BAA-1266,JCM 13504</strain>
    </source>
</reference>
<keyword evidence="1" id="KW-0732">Signal</keyword>
<proteinExistence type="predicted"/>
<name>A0A1I6BPD4_HYMAR</name>
<dbReference type="EMBL" id="FOXS01000010">
    <property type="protein sequence ID" value="SFQ82744.1"/>
    <property type="molecule type" value="Genomic_DNA"/>
</dbReference>
<keyword evidence="3" id="KW-1185">Reference proteome</keyword>
<dbReference type="AlphaFoldDB" id="A0A1I6BPD4"/>
<dbReference type="STRING" id="1227077.SAMN04515668_4877"/>
<evidence type="ECO:0000256" key="1">
    <source>
        <dbReference type="SAM" id="SignalP"/>
    </source>
</evidence>
<accession>A0A1I6BPD4</accession>
<protein>
    <recommendedName>
        <fullName evidence="4">GLPGLI family protein</fullName>
    </recommendedName>
</protein>
<feature type="chain" id="PRO_5011459455" description="GLPGLI family protein" evidence="1">
    <location>
        <begin position="19"/>
        <end position="246"/>
    </location>
</feature>
<feature type="signal peptide" evidence="1">
    <location>
        <begin position="1"/>
        <end position="18"/>
    </location>
</feature>
<evidence type="ECO:0008006" key="4">
    <source>
        <dbReference type="Google" id="ProtNLM"/>
    </source>
</evidence>
<sequence>MKHLLTLLLGFSVTSGFAQCIDEQKVKYGGDFGHHGYIYFCPSYDFAYGGDTSKKWSILNPIDIRQVASTAVPVKEAVEQQIRAYAGDVFFSNLAFSSIQVVYLDSLAKFEGRGPAVDMTRCRGKYFLTYYFHGDSEAAYCIGVAVDEQGTILSPFSFPSKQDYKPLDTTLTVCGVLSKARKFNRRLGAIQEVRFDYNPTSKRFYWLVAQEVKKPKRGENTFIEVVIDAAEPTKIKAQEGKVFRSH</sequence>
<gene>
    <name evidence="2" type="ORF">SAMN04515668_4877</name>
</gene>
<organism evidence="2 3">
    <name type="scientific">Hymenobacter arizonensis</name>
    <name type="common">Siccationidurans arizonensis</name>
    <dbReference type="NCBI Taxonomy" id="1227077"/>
    <lineage>
        <taxon>Bacteria</taxon>
        <taxon>Pseudomonadati</taxon>
        <taxon>Bacteroidota</taxon>
        <taxon>Cytophagia</taxon>
        <taxon>Cytophagales</taxon>
        <taxon>Hymenobacteraceae</taxon>
        <taxon>Hymenobacter</taxon>
    </lineage>
</organism>